<dbReference type="Proteomes" id="UP001150217">
    <property type="component" value="Unassembled WGS sequence"/>
</dbReference>
<feature type="compositionally biased region" description="Polar residues" evidence="2">
    <location>
        <begin position="824"/>
        <end position="836"/>
    </location>
</feature>
<dbReference type="PANTHER" id="PTHR15665:SF1">
    <property type="entry name" value="PROTEIN ASTEROID HOMOLOG 1"/>
    <property type="match status" value="1"/>
</dbReference>
<reference evidence="3" key="1">
    <citation type="submission" date="2022-08" db="EMBL/GenBank/DDBJ databases">
        <title>A Global Phylogenomic Analysis of the Shiitake Genus Lentinula.</title>
        <authorList>
            <consortium name="DOE Joint Genome Institute"/>
            <person name="Sierra-Patev S."/>
            <person name="Min B."/>
            <person name="Naranjo-Ortiz M."/>
            <person name="Looney B."/>
            <person name="Konkel Z."/>
            <person name="Slot J.C."/>
            <person name="Sakamoto Y."/>
            <person name="Steenwyk J.L."/>
            <person name="Rokas A."/>
            <person name="Carro J."/>
            <person name="Camarero S."/>
            <person name="Ferreira P."/>
            <person name="Molpeceres G."/>
            <person name="Ruiz-Duenas F.J."/>
            <person name="Serrano A."/>
            <person name="Henrissat B."/>
            <person name="Drula E."/>
            <person name="Hughes K.W."/>
            <person name="Mata J.L."/>
            <person name="Ishikawa N.K."/>
            <person name="Vargas-Isla R."/>
            <person name="Ushijima S."/>
            <person name="Smith C.A."/>
            <person name="Ahrendt S."/>
            <person name="Andreopoulos W."/>
            <person name="He G."/>
            <person name="Labutti K."/>
            <person name="Lipzen A."/>
            <person name="Ng V."/>
            <person name="Riley R."/>
            <person name="Sandor L."/>
            <person name="Barry K."/>
            <person name="Martinez A.T."/>
            <person name="Xiao Y."/>
            <person name="Gibbons J.G."/>
            <person name="Terashima K."/>
            <person name="Grigoriev I.V."/>
            <person name="Hibbett D.S."/>
        </authorList>
    </citation>
    <scope>NUCLEOTIDE SEQUENCE</scope>
    <source>
        <strain evidence="3">RHP3577 ss4</strain>
    </source>
</reference>
<dbReference type="EMBL" id="JANVFT010000026">
    <property type="protein sequence ID" value="KAJ4496677.1"/>
    <property type="molecule type" value="Genomic_DNA"/>
</dbReference>
<dbReference type="Gene3D" id="3.40.50.1010">
    <property type="entry name" value="5'-nuclease"/>
    <property type="match status" value="1"/>
</dbReference>
<dbReference type="PANTHER" id="PTHR15665">
    <property type="entry name" value="ASTEROID PROTEIN"/>
    <property type="match status" value="1"/>
</dbReference>
<proteinExistence type="inferred from homology"/>
<evidence type="ECO:0000313" key="3">
    <source>
        <dbReference type="EMBL" id="KAJ4496677.1"/>
    </source>
</evidence>
<evidence type="ECO:0000256" key="1">
    <source>
        <dbReference type="ARBA" id="ARBA00007398"/>
    </source>
</evidence>
<name>A0ABQ8VM63_9AGAR</name>
<keyword evidence="4" id="KW-1185">Reference proteome</keyword>
<evidence type="ECO:0000313" key="4">
    <source>
        <dbReference type="Proteomes" id="UP001150217"/>
    </source>
</evidence>
<gene>
    <name evidence="3" type="ORF">C8R41DRAFT_895027</name>
</gene>
<comment type="caution">
    <text evidence="3">The sequence shown here is derived from an EMBL/GenBank/DDBJ whole genome shotgun (WGS) entry which is preliminary data.</text>
</comment>
<accession>A0ABQ8VM63</accession>
<protein>
    <recommendedName>
        <fullName evidence="5">PIN domain-like protein</fullName>
    </recommendedName>
</protein>
<comment type="similarity">
    <text evidence="1">Belongs to the asteroid family.</text>
</comment>
<dbReference type="SUPFAM" id="SSF88723">
    <property type="entry name" value="PIN domain-like"/>
    <property type="match status" value="1"/>
</dbReference>
<sequence>MGVHGLTTFLRENRKLSETILLPLKGSEPVYFVVDGWSFIYELIFSLPWVYGGEYPHFVRLITSVVHAWLAVGVKLAFVFDGPSPEIKFRTLMTRMSKSHIEPSLLFFRTSPVSRSTPRFLNESRIIPPLSYPVAIHTLLELKTSHPEHIDIHFADEEGDPYAVELAGRLRAYVVANDSDFAILNTEGYRGFIPLQGMVWHAMDEETNNEEFDEWIQISKKKRPFRNPDLGRGIIPPPNTASSDLTLSFTVHSPEALSSFLDIPITLLPLLGALAGNDFSNQSAGAGKQVQQLFFEQRMAPSARINRVATTLRSILSLAQKHTQKQAKYHVDSVMDLIGKTVKALLIRSLDSLGSGEVEEIIERIVNSTLQYAIPKYHAPTELENGLWPSPLCALHEPDLCSMLPLFSRNIAATEWTEEEHLDNPISSDKFSQLDEVRSKLMKAYRSGKLSPNIINCLNSSSFWARLFLENPDMETTAIITRPIRIWYCAILDDAVGLPRKEDEDEEAGADGSAAVDDEDELVDVVEVDSDDEGQDILAPLKGALRRLHEPNSDPGDLSPDYSLTMSPVKHCSITEYYRRGTRVVDEAVEIPSLSELLSETTNSKSESYTPSHNHTNHIVKLPIRPLLTQPPDERLAVLLRALNESDDILRKIHFLSPEQLLTALAFRWLLRFLCEKAAENPTSKERQQARWTEKEVRCALAAFTWDARTQTRDALYESHPPIIDRHVQLTAQILQCLDGVHQLAEVLLLSDLVSTSAHLFSGRRFHAYLTGDLSPVPVDALSGELWDACVHKLGDAFSEEQMSRKERKSKKSQSRNVPHITDTPLSDTKANTNNKPVGRRGGLYDMLGDVEA</sequence>
<evidence type="ECO:0000256" key="2">
    <source>
        <dbReference type="SAM" id="MobiDB-lite"/>
    </source>
</evidence>
<organism evidence="3 4">
    <name type="scientific">Lentinula lateritia</name>
    <dbReference type="NCBI Taxonomy" id="40482"/>
    <lineage>
        <taxon>Eukaryota</taxon>
        <taxon>Fungi</taxon>
        <taxon>Dikarya</taxon>
        <taxon>Basidiomycota</taxon>
        <taxon>Agaricomycotina</taxon>
        <taxon>Agaricomycetes</taxon>
        <taxon>Agaricomycetidae</taxon>
        <taxon>Agaricales</taxon>
        <taxon>Marasmiineae</taxon>
        <taxon>Omphalotaceae</taxon>
        <taxon>Lentinula</taxon>
    </lineage>
</organism>
<feature type="region of interest" description="Disordered" evidence="2">
    <location>
        <begin position="500"/>
        <end position="520"/>
    </location>
</feature>
<dbReference type="InterPro" id="IPR026832">
    <property type="entry name" value="Asteroid"/>
</dbReference>
<evidence type="ECO:0008006" key="5">
    <source>
        <dbReference type="Google" id="ProtNLM"/>
    </source>
</evidence>
<feature type="region of interest" description="Disordered" evidence="2">
    <location>
        <begin position="801"/>
        <end position="853"/>
    </location>
</feature>
<dbReference type="InterPro" id="IPR029060">
    <property type="entry name" value="PIN-like_dom_sf"/>
</dbReference>